<dbReference type="RefSeq" id="WP_055159917.1">
    <property type="nucleotide sequence ID" value="NZ_CZAU01000013.1"/>
</dbReference>
<dbReference type="SUPFAM" id="SSF52949">
    <property type="entry name" value="Macro domain-like"/>
    <property type="match status" value="1"/>
</dbReference>
<proteinExistence type="predicted"/>
<dbReference type="InterPro" id="IPR019261">
    <property type="entry name" value="PARG_cat_microbial"/>
</dbReference>
<evidence type="ECO:0000313" key="2">
    <source>
        <dbReference type="EMBL" id="CUP49134.1"/>
    </source>
</evidence>
<evidence type="ECO:0000313" key="3">
    <source>
        <dbReference type="Proteomes" id="UP000095564"/>
    </source>
</evidence>
<dbReference type="InterPro" id="IPR012664">
    <property type="entry name" value="CHP02452"/>
</dbReference>
<dbReference type="PANTHER" id="PTHR35596">
    <property type="entry name" value="DUF2263 DOMAIN-CONTAINING PROTEIN"/>
    <property type="match status" value="1"/>
</dbReference>
<dbReference type="AlphaFoldDB" id="A0A174NKG0"/>
<dbReference type="Gene3D" id="3.40.220.10">
    <property type="entry name" value="Leucine Aminopeptidase, subunit E, domain 1"/>
    <property type="match status" value="1"/>
</dbReference>
<dbReference type="NCBIfam" id="TIGR02452">
    <property type="entry name" value="TIGR02452 family protein"/>
    <property type="match status" value="1"/>
</dbReference>
<dbReference type="PANTHER" id="PTHR35596:SF1">
    <property type="entry name" value="MICROBIAL-TYPE PARG CATALYTIC DOMAIN-CONTAINING PROTEIN"/>
    <property type="match status" value="1"/>
</dbReference>
<name>A0A174NKG0_ANAHA</name>
<dbReference type="OrthoDB" id="9806181at2"/>
<dbReference type="InterPro" id="IPR043472">
    <property type="entry name" value="Macro_dom-like"/>
</dbReference>
<dbReference type="Proteomes" id="UP000095564">
    <property type="component" value="Unassembled WGS sequence"/>
</dbReference>
<dbReference type="EMBL" id="CZAU01000013">
    <property type="protein sequence ID" value="CUP49134.1"/>
    <property type="molecule type" value="Genomic_DNA"/>
</dbReference>
<evidence type="ECO:0000259" key="1">
    <source>
        <dbReference type="Pfam" id="PF10021"/>
    </source>
</evidence>
<reference evidence="2 3" key="1">
    <citation type="submission" date="2015-09" db="EMBL/GenBank/DDBJ databases">
        <authorList>
            <consortium name="Pathogen Informatics"/>
        </authorList>
    </citation>
    <scope>NUCLEOTIDE SEQUENCE [LARGE SCALE GENOMIC DNA]</scope>
    <source>
        <strain evidence="2 3">2789STDY5834908</strain>
    </source>
</reference>
<sequence length="282" mass="32074">MGENRNSHYWINRNHRKKKAEKHVQEIAMQCTLAASATGVNPIENSIQNTRLYDDNIFSHVVKRPMITKELSIVDLDSAAAVFHYYDKDKKMAVLNFASYKHPGGMFLQGSCAQEESLCHASALYNVLSKCQSFYDWNNQYKNRSLYLNRALYSPDVPFSSKHGDISHIINCDVITCAAPNKASAQKYCHVSNAENHDVLESRIRFVLSIAEHEQVDTLILGAFGSGVFGQNGTEVAEIFKKLLTEEFWTFEKIIFAIPNDTRNGNYQKFMNVMSDVITRKD</sequence>
<gene>
    <name evidence="2" type="ORF">ERS852520_01462</name>
</gene>
<feature type="domain" description="Microbial-type PARG catalytic" evidence="1">
    <location>
        <begin position="43"/>
        <end position="159"/>
    </location>
</feature>
<organism evidence="2 3">
    <name type="scientific">Anaerostipes hadrus</name>
    <dbReference type="NCBI Taxonomy" id="649756"/>
    <lineage>
        <taxon>Bacteria</taxon>
        <taxon>Bacillati</taxon>
        <taxon>Bacillota</taxon>
        <taxon>Clostridia</taxon>
        <taxon>Lachnospirales</taxon>
        <taxon>Lachnospiraceae</taxon>
        <taxon>Anaerostipes</taxon>
    </lineage>
</organism>
<protein>
    <submittedName>
        <fullName evidence="2">Uncharacterized protein conserved in bacteria</fullName>
    </submittedName>
</protein>
<dbReference type="Pfam" id="PF10021">
    <property type="entry name" value="PARG_cat_microb"/>
    <property type="match status" value="1"/>
</dbReference>
<dbReference type="PIRSF" id="PIRSF014899">
    <property type="entry name" value="UCP014899"/>
    <property type="match status" value="1"/>
</dbReference>
<accession>A0A174NKG0</accession>